<feature type="region of interest" description="Disordered" evidence="1">
    <location>
        <begin position="1"/>
        <end position="85"/>
    </location>
</feature>
<keyword evidence="2" id="KW-0472">Membrane</keyword>
<comment type="caution">
    <text evidence="3">The sequence shown here is derived from an EMBL/GenBank/DDBJ whole genome shotgun (WGS) entry which is preliminary data.</text>
</comment>
<sequence length="116" mass="12370">MAEEPNRRGANPAQVRGDIQAGLTGDKRPGFDPAMAPLETDAEAGGAPLSQAEIQTARREQREGRPRDVSGDSGTAMRPRFSGNRAQQGPFWLYFFGIALMAVIGIGALVSIYALP</sequence>
<feature type="compositionally biased region" description="Basic and acidic residues" evidence="1">
    <location>
        <begin position="56"/>
        <end position="70"/>
    </location>
</feature>
<reference evidence="3 4" key="1">
    <citation type="submission" date="2019-04" db="EMBL/GenBank/DDBJ databases">
        <title>genome sequence of strain W3.</title>
        <authorList>
            <person name="Gao J."/>
            <person name="Sun J."/>
        </authorList>
    </citation>
    <scope>NUCLEOTIDE SEQUENCE [LARGE SCALE GENOMIC DNA]</scope>
    <source>
        <strain evidence="3 4">W3</strain>
    </source>
</reference>
<dbReference type="AlphaFoldDB" id="A0A4S8PYH8"/>
<feature type="transmembrane region" description="Helical" evidence="2">
    <location>
        <begin position="91"/>
        <end position="115"/>
    </location>
</feature>
<name>A0A4S8PYH8_9HYPH</name>
<dbReference type="RefSeq" id="WP_136539994.1">
    <property type="nucleotide sequence ID" value="NZ_STGU01000004.1"/>
</dbReference>
<keyword evidence="2" id="KW-1133">Transmembrane helix</keyword>
<protein>
    <submittedName>
        <fullName evidence="3">Uncharacterized protein</fullName>
    </submittedName>
</protein>
<evidence type="ECO:0000313" key="4">
    <source>
        <dbReference type="Proteomes" id="UP000307378"/>
    </source>
</evidence>
<gene>
    <name evidence="3" type="ORF">FAA86_09290</name>
</gene>
<keyword evidence="2" id="KW-0812">Transmembrane</keyword>
<organism evidence="3 4">
    <name type="scientific">Rhizobium rosettiformans W3</name>
    <dbReference type="NCBI Taxonomy" id="538378"/>
    <lineage>
        <taxon>Bacteria</taxon>
        <taxon>Pseudomonadati</taxon>
        <taxon>Pseudomonadota</taxon>
        <taxon>Alphaproteobacteria</taxon>
        <taxon>Hyphomicrobiales</taxon>
        <taxon>Rhizobiaceae</taxon>
        <taxon>Rhizobium/Agrobacterium group</taxon>
        <taxon>Rhizobium</taxon>
    </lineage>
</organism>
<dbReference type="Proteomes" id="UP000307378">
    <property type="component" value="Unassembled WGS sequence"/>
</dbReference>
<dbReference type="EMBL" id="STGU01000004">
    <property type="protein sequence ID" value="THV36690.1"/>
    <property type="molecule type" value="Genomic_DNA"/>
</dbReference>
<evidence type="ECO:0000313" key="3">
    <source>
        <dbReference type="EMBL" id="THV36690.1"/>
    </source>
</evidence>
<accession>A0A4S8PYH8</accession>
<proteinExistence type="predicted"/>
<evidence type="ECO:0000256" key="2">
    <source>
        <dbReference type="SAM" id="Phobius"/>
    </source>
</evidence>
<evidence type="ECO:0000256" key="1">
    <source>
        <dbReference type="SAM" id="MobiDB-lite"/>
    </source>
</evidence>